<dbReference type="InterPro" id="IPR036237">
    <property type="entry name" value="Xyl_isomerase-like_sf"/>
</dbReference>
<evidence type="ECO:0000313" key="7">
    <source>
        <dbReference type="EMBL" id="MCH4286202.1"/>
    </source>
</evidence>
<dbReference type="Pfam" id="PF03851">
    <property type="entry name" value="UvdE"/>
    <property type="match status" value="1"/>
</dbReference>
<protein>
    <submittedName>
        <fullName evidence="7">UV DNA damage repair endonuclease UvsE</fullName>
    </submittedName>
</protein>
<gene>
    <name evidence="7" type="primary">uvsE</name>
    <name evidence="7" type="ORF">LQE99_13835</name>
</gene>
<organism evidence="7 8">
    <name type="scientific">Amedibacillus hominis</name>
    <dbReference type="NCBI Taxonomy" id="2897776"/>
    <lineage>
        <taxon>Bacteria</taxon>
        <taxon>Bacillati</taxon>
        <taxon>Bacillota</taxon>
        <taxon>Erysipelotrichia</taxon>
        <taxon>Erysipelotrichales</taxon>
        <taxon>Erysipelotrichaceae</taxon>
        <taxon>Amedibacillus</taxon>
    </lineage>
</organism>
<dbReference type="GO" id="GO:0004519">
    <property type="term" value="F:endonuclease activity"/>
    <property type="evidence" value="ECO:0007669"/>
    <property type="project" value="UniProtKB-KW"/>
</dbReference>
<evidence type="ECO:0000313" key="8">
    <source>
        <dbReference type="Proteomes" id="UP001202402"/>
    </source>
</evidence>
<dbReference type="PANTHER" id="PTHR31290:SF5">
    <property type="entry name" value="UV-DAMAGE ENDONUCLEASE"/>
    <property type="match status" value="1"/>
</dbReference>
<accession>A0ABS9R970</accession>
<dbReference type="Proteomes" id="UP001202402">
    <property type="component" value="Unassembled WGS sequence"/>
</dbReference>
<dbReference type="PANTHER" id="PTHR31290">
    <property type="entry name" value="UV-DAMAGE ENDONUCLEASE"/>
    <property type="match status" value="1"/>
</dbReference>
<keyword evidence="1" id="KW-0540">Nuclease</keyword>
<dbReference type="SUPFAM" id="SSF51658">
    <property type="entry name" value="Xylose isomerase-like"/>
    <property type="match status" value="1"/>
</dbReference>
<comment type="caution">
    <text evidence="7">The sequence shown here is derived from an EMBL/GenBank/DDBJ whole genome shotgun (WGS) entry which is preliminary data.</text>
</comment>
<dbReference type="InterPro" id="IPR004601">
    <property type="entry name" value="UvdE"/>
</dbReference>
<keyword evidence="6" id="KW-0234">DNA repair</keyword>
<evidence type="ECO:0000256" key="5">
    <source>
        <dbReference type="ARBA" id="ARBA00022801"/>
    </source>
</evidence>
<keyword evidence="8" id="KW-1185">Reference proteome</keyword>
<dbReference type="Gene3D" id="3.20.20.150">
    <property type="entry name" value="Divalent-metal-dependent TIM barrel enzymes"/>
    <property type="match status" value="1"/>
</dbReference>
<sequence>MRIGYACQCLSNTLPKFRTCTMKFATEENLYQIITHNLMVLDEILEYNHQHHIALFRLSSDLIPFGSSPVNMLNWKEEFKEAFHKLGEKAKNYHMRLSMHPGQYTLLNAINEDVLQRSIADLRYHCDILNLMELDDTSKLILHIGGIYGDKMAAIQRFIFVFHHLDEDIKQRLIIENDDRYYTLEDVLYISDKIQIPVIFDNLHHEILPSFPDLNLYQTLLLVQKSWKPKDGRMKIHYSQQDMSRRKGAHATYLDAQQFLMFCRDIRYMDMDMMLEIKTKNLAALQALDILYPEQFQQALVWKNYRYLILRHSLDIFKTITTTQQLEVRRFYELIDQALSTPIDDTQGALCYRMMMNEYLPYLNNTQKIKLQKSMQRYMEGALSEQGLKNCFMSLSAFAKDEENYLFL</sequence>
<evidence type="ECO:0000256" key="4">
    <source>
        <dbReference type="ARBA" id="ARBA00022769"/>
    </source>
</evidence>
<reference evidence="7 8" key="1">
    <citation type="submission" date="2022-02" db="EMBL/GenBank/DDBJ databases">
        <title>Genome of Erysipelotrichaceae sp. nov. NSJ-176 isolated from human feces.</title>
        <authorList>
            <person name="Abdugheni R."/>
        </authorList>
    </citation>
    <scope>NUCLEOTIDE SEQUENCE [LARGE SCALE GENOMIC DNA]</scope>
    <source>
        <strain evidence="7 8">NSJ-176</strain>
    </source>
</reference>
<dbReference type="EMBL" id="JAKVPQ010000011">
    <property type="protein sequence ID" value="MCH4286202.1"/>
    <property type="molecule type" value="Genomic_DNA"/>
</dbReference>
<dbReference type="RefSeq" id="WP_117453206.1">
    <property type="nucleotide sequence ID" value="NZ_JAKVPQ010000011.1"/>
</dbReference>
<evidence type="ECO:0000256" key="1">
    <source>
        <dbReference type="ARBA" id="ARBA00022722"/>
    </source>
</evidence>
<evidence type="ECO:0000256" key="2">
    <source>
        <dbReference type="ARBA" id="ARBA00022759"/>
    </source>
</evidence>
<proteinExistence type="predicted"/>
<evidence type="ECO:0000256" key="6">
    <source>
        <dbReference type="ARBA" id="ARBA00023204"/>
    </source>
</evidence>
<keyword evidence="3" id="KW-0227">DNA damage</keyword>
<keyword evidence="2 7" id="KW-0255">Endonuclease</keyword>
<name>A0ABS9R970_9FIRM</name>
<evidence type="ECO:0000256" key="3">
    <source>
        <dbReference type="ARBA" id="ARBA00022763"/>
    </source>
</evidence>
<keyword evidence="4" id="KW-0228">DNA excision</keyword>
<keyword evidence="5" id="KW-0378">Hydrolase</keyword>
<dbReference type="NCBIfam" id="TIGR00629">
    <property type="entry name" value="uvde"/>
    <property type="match status" value="1"/>
</dbReference>